<dbReference type="GO" id="GO:0000270">
    <property type="term" value="P:peptidoglycan metabolic process"/>
    <property type="evidence" value="ECO:0007669"/>
    <property type="project" value="InterPro"/>
</dbReference>
<dbReference type="AlphaFoldDB" id="A0A2G6E6X9"/>
<dbReference type="PROSITE" id="PS00922">
    <property type="entry name" value="TRANSGLYCOSYLASE"/>
    <property type="match status" value="1"/>
</dbReference>
<name>A0A2G6E6X9_9BACT</name>
<evidence type="ECO:0000256" key="1">
    <source>
        <dbReference type="ARBA" id="ARBA00007734"/>
    </source>
</evidence>
<dbReference type="GO" id="GO:0008933">
    <property type="term" value="F:peptidoglycan lytic transglycosylase activity"/>
    <property type="evidence" value="ECO:0007669"/>
    <property type="project" value="InterPro"/>
</dbReference>
<dbReference type="Gene3D" id="1.25.40.10">
    <property type="entry name" value="Tetratricopeptide repeat domain"/>
    <property type="match status" value="4"/>
</dbReference>
<reference evidence="4 5" key="1">
    <citation type="submission" date="2017-10" db="EMBL/GenBank/DDBJ databases">
        <title>Novel microbial diversity and functional potential in the marine mammal oral microbiome.</title>
        <authorList>
            <person name="Dudek N.K."/>
            <person name="Sun C.L."/>
            <person name="Burstein D."/>
            <person name="Kantor R.S."/>
            <person name="Aliaga Goltsman D.S."/>
            <person name="Bik E.M."/>
            <person name="Thomas B.C."/>
            <person name="Banfield J.F."/>
            <person name="Relman D.A."/>
        </authorList>
    </citation>
    <scope>NUCLEOTIDE SEQUENCE [LARGE SCALE GENOMIC DNA]</scope>
    <source>
        <strain evidence="4">DOLZORAL124_49_17</strain>
    </source>
</reference>
<sequence>MNHHREGTKAWNMPAKKYLVCLLCFLMGSVSLSRAAHHIPASMIVQEENVKSRLPEALELFEQHDYAGAVERFEALQAQESEFSDYISFFLLRTYIKSENYVEALTLSQLFLRQCPLHPLTHEVALLEASALMKLERFQDALVRYQKLLGQKKISEARILYPLGEALLALGKTEDAADAFQRFLQGYPAHADAKAARDSLHNIVSSEPELQQVWTEDTLLTYAGTLMSSGLSASAIVQYKRFQADYPDSARFGESELGLATARLRVGNVKEGKRLLEEIARTYASSRPEIAAEAIYILGRQAWYADRNQDAKRRMQHIMTDFRTSAWGDDASYVLGRIYQSKQSFQAAAQCYHSLAARYAESPFVEEALFRAGWSFYLGQNYSKARRLFREATETFPAGTYSDAGHFWLGKSLEAAQEPEAAAEAYRSVVHKFSGSYYAVLANTRLQALTGRISIRQGAQGIVPAFDTVLADLRSHVSRKLYEEVLAHSRKAFALHRFELSSYAEGEIEWIAKLLEKHNAPAGDRRWEALRLYFEARLYQEIDEYLPAIRAGFRINNLARKGMLADFPYTVEFLQFPLRYQELIRKYAAKRRLDPYLVAGLIRQESAYAANAISRAGARGLMQIMPATGTRVARWLGLTQYSTAKLFDPEVNIAIGTAYLARMIEEFDGNLFRAVAAYNAGPRVTNKWWTAENADQEEEVVENISYTETRNYVKYVLRNSEQYRRLYPDLDSSQ</sequence>
<protein>
    <recommendedName>
        <fullName evidence="3">Transglycosylase SLT domain-containing protein</fullName>
    </recommendedName>
</protein>
<dbReference type="Pfam" id="PF01464">
    <property type="entry name" value="SLT"/>
    <property type="match status" value="1"/>
</dbReference>
<dbReference type="GO" id="GO:0016020">
    <property type="term" value="C:membrane"/>
    <property type="evidence" value="ECO:0007669"/>
    <property type="project" value="InterPro"/>
</dbReference>
<comment type="similarity">
    <text evidence="1">Belongs to the transglycosylase Slt family.</text>
</comment>
<dbReference type="InterPro" id="IPR023346">
    <property type="entry name" value="Lysozyme-like_dom_sf"/>
</dbReference>
<proteinExistence type="inferred from homology"/>
<dbReference type="SMART" id="SM00028">
    <property type="entry name" value="TPR"/>
    <property type="match status" value="4"/>
</dbReference>
<dbReference type="Proteomes" id="UP000229740">
    <property type="component" value="Unassembled WGS sequence"/>
</dbReference>
<dbReference type="PANTHER" id="PTHR37423">
    <property type="entry name" value="SOLUBLE LYTIC MUREIN TRANSGLYCOSYLASE-RELATED"/>
    <property type="match status" value="1"/>
</dbReference>
<dbReference type="Gene3D" id="1.10.530.10">
    <property type="match status" value="1"/>
</dbReference>
<dbReference type="CDD" id="cd13401">
    <property type="entry name" value="Slt70-like"/>
    <property type="match status" value="1"/>
</dbReference>
<evidence type="ECO:0000256" key="2">
    <source>
        <dbReference type="PROSITE-ProRule" id="PRU00339"/>
    </source>
</evidence>
<evidence type="ECO:0000259" key="3">
    <source>
        <dbReference type="Pfam" id="PF01464"/>
    </source>
</evidence>
<dbReference type="InterPro" id="IPR011990">
    <property type="entry name" value="TPR-like_helical_dom_sf"/>
</dbReference>
<comment type="caution">
    <text evidence="4">The sequence shown here is derived from an EMBL/GenBank/DDBJ whole genome shotgun (WGS) entry which is preliminary data.</text>
</comment>
<feature type="domain" description="Transglycosylase SLT" evidence="3">
    <location>
        <begin position="583"/>
        <end position="698"/>
    </location>
</feature>
<feature type="repeat" description="TPR" evidence="2">
    <location>
        <begin position="157"/>
        <end position="190"/>
    </location>
</feature>
<organism evidence="4 5">
    <name type="scientific">candidate division KSB3 bacterium</name>
    <dbReference type="NCBI Taxonomy" id="2044937"/>
    <lineage>
        <taxon>Bacteria</taxon>
        <taxon>candidate division KSB3</taxon>
    </lineage>
</organism>
<dbReference type="SUPFAM" id="SSF48452">
    <property type="entry name" value="TPR-like"/>
    <property type="match status" value="2"/>
</dbReference>
<accession>A0A2G6E6X9</accession>
<dbReference type="PROSITE" id="PS50005">
    <property type="entry name" value="TPR"/>
    <property type="match status" value="1"/>
</dbReference>
<dbReference type="EMBL" id="PDPS01000025">
    <property type="protein sequence ID" value="PID57850.1"/>
    <property type="molecule type" value="Genomic_DNA"/>
</dbReference>
<dbReference type="PANTHER" id="PTHR37423:SF2">
    <property type="entry name" value="MEMBRANE-BOUND LYTIC MUREIN TRANSGLYCOSYLASE C"/>
    <property type="match status" value="1"/>
</dbReference>
<dbReference type="SUPFAM" id="SSF53955">
    <property type="entry name" value="Lysozyme-like"/>
    <property type="match status" value="1"/>
</dbReference>
<dbReference type="InterPro" id="IPR019734">
    <property type="entry name" value="TPR_rpt"/>
</dbReference>
<evidence type="ECO:0000313" key="5">
    <source>
        <dbReference type="Proteomes" id="UP000229740"/>
    </source>
</evidence>
<keyword evidence="2" id="KW-0802">TPR repeat</keyword>
<dbReference type="Pfam" id="PF13174">
    <property type="entry name" value="TPR_6"/>
    <property type="match status" value="1"/>
</dbReference>
<dbReference type="InterPro" id="IPR000189">
    <property type="entry name" value="Transglyc_AS"/>
</dbReference>
<dbReference type="Pfam" id="PF13432">
    <property type="entry name" value="TPR_16"/>
    <property type="match status" value="2"/>
</dbReference>
<gene>
    <name evidence="4" type="ORF">CSB45_06425</name>
</gene>
<evidence type="ECO:0000313" key="4">
    <source>
        <dbReference type="EMBL" id="PID57850.1"/>
    </source>
</evidence>
<dbReference type="InterPro" id="IPR008258">
    <property type="entry name" value="Transglycosylase_SLT_dom_1"/>
</dbReference>